<dbReference type="EMBL" id="AZHB01000002">
    <property type="protein sequence ID" value="OAA72137.1"/>
    <property type="molecule type" value="Genomic_DNA"/>
</dbReference>
<comment type="caution">
    <text evidence="4">The sequence shown here is derived from an EMBL/GenBank/DDBJ whole genome shotgun (WGS) entry which is preliminary data.</text>
</comment>
<name>A0A168D3T6_CORFA</name>
<gene>
    <name evidence="4" type="ORF">ISF_01210</name>
</gene>
<dbReference type="InterPro" id="IPR004134">
    <property type="entry name" value="Peptidase_C1B"/>
</dbReference>
<dbReference type="PANTHER" id="PTHR10363:SF2">
    <property type="entry name" value="BLEOMYCIN HYDROLASE"/>
    <property type="match status" value="1"/>
</dbReference>
<dbReference type="OrthoDB" id="2666448at2759"/>
<dbReference type="GeneID" id="30017502"/>
<keyword evidence="2" id="KW-0378">Hydrolase</keyword>
<keyword evidence="1" id="KW-0645">Protease</keyword>
<dbReference type="GO" id="GO:0009636">
    <property type="term" value="P:response to toxic substance"/>
    <property type="evidence" value="ECO:0007669"/>
    <property type="project" value="TreeGrafter"/>
</dbReference>
<evidence type="ECO:0000256" key="3">
    <source>
        <dbReference type="ARBA" id="ARBA00022807"/>
    </source>
</evidence>
<reference evidence="4 5" key="1">
    <citation type="journal article" date="2016" name="Genome Biol. Evol.">
        <title>Divergent and convergent evolution of fungal pathogenicity.</title>
        <authorList>
            <person name="Shang Y."/>
            <person name="Xiao G."/>
            <person name="Zheng P."/>
            <person name="Cen K."/>
            <person name="Zhan S."/>
            <person name="Wang C."/>
        </authorList>
    </citation>
    <scope>NUCLEOTIDE SEQUENCE [LARGE SCALE GENOMIC DNA]</scope>
    <source>
        <strain evidence="4 5">ARSEF 2679</strain>
    </source>
</reference>
<evidence type="ECO:0000256" key="2">
    <source>
        <dbReference type="ARBA" id="ARBA00022801"/>
    </source>
</evidence>
<dbReference type="RefSeq" id="XP_018707583.1">
    <property type="nucleotide sequence ID" value="XM_018844817.1"/>
</dbReference>
<evidence type="ECO:0000313" key="5">
    <source>
        <dbReference type="Proteomes" id="UP000076744"/>
    </source>
</evidence>
<dbReference type="AlphaFoldDB" id="A0A168D3T6"/>
<dbReference type="STRING" id="1081104.A0A168D3T6"/>
<dbReference type="InterPro" id="IPR038765">
    <property type="entry name" value="Papain-like_cys_pep_sf"/>
</dbReference>
<dbReference type="SUPFAM" id="SSF54001">
    <property type="entry name" value="Cysteine proteinases"/>
    <property type="match status" value="1"/>
</dbReference>
<keyword evidence="3" id="KW-0788">Thiol protease</keyword>
<sequence length="277" mass="31155">MQKYGLESFELSQAYLFFWDKFEKANWFLEQIIDTSQDDIESRVVQQLFADQISDGGQMSMVQGLVAKYGLVPKGIYPDNWNAMNSGVLNSILKTKLRQNALTLRKLLRGELAVEPLPAMVEGYKARFLQEVLMIMTLLLGPPPSSTESFIWEYNDKNGEAHRLSTSPKAFARDIYGSAIHVNSETLGGMISLVHDPRHKPMSLLTVDRLGNIVGGRKVEYVNVDMETLKFACVRMIQAGMPIFFGCDVGQFSDKDLGVMDTDLLTIKSVLTPICWE</sequence>
<protein>
    <submittedName>
        <fullName evidence="4">Peptidase C1B-like protein</fullName>
    </submittedName>
</protein>
<dbReference type="GO" id="GO:0070005">
    <property type="term" value="F:cysteine-type aminopeptidase activity"/>
    <property type="evidence" value="ECO:0007669"/>
    <property type="project" value="InterPro"/>
</dbReference>
<dbReference type="Gene3D" id="3.90.70.10">
    <property type="entry name" value="Cysteine proteinases"/>
    <property type="match status" value="1"/>
</dbReference>
<dbReference type="GO" id="GO:0006508">
    <property type="term" value="P:proteolysis"/>
    <property type="evidence" value="ECO:0007669"/>
    <property type="project" value="UniProtKB-KW"/>
</dbReference>
<dbReference type="Proteomes" id="UP000076744">
    <property type="component" value="Unassembled WGS sequence"/>
</dbReference>
<dbReference type="GO" id="GO:0005737">
    <property type="term" value="C:cytoplasm"/>
    <property type="evidence" value="ECO:0007669"/>
    <property type="project" value="TreeGrafter"/>
</dbReference>
<proteinExistence type="predicted"/>
<keyword evidence="5" id="KW-1185">Reference proteome</keyword>
<dbReference type="Pfam" id="PF03051">
    <property type="entry name" value="Peptidase_C1_2"/>
    <property type="match status" value="1"/>
</dbReference>
<evidence type="ECO:0000256" key="1">
    <source>
        <dbReference type="ARBA" id="ARBA00022670"/>
    </source>
</evidence>
<accession>A0A168D3T6</accession>
<dbReference type="PANTHER" id="PTHR10363">
    <property type="entry name" value="BLEOMYCIN HYDROLASE"/>
    <property type="match status" value="1"/>
</dbReference>
<organism evidence="4 5">
    <name type="scientific">Cordyceps fumosorosea (strain ARSEF 2679)</name>
    <name type="common">Isaria fumosorosea</name>
    <dbReference type="NCBI Taxonomy" id="1081104"/>
    <lineage>
        <taxon>Eukaryota</taxon>
        <taxon>Fungi</taxon>
        <taxon>Dikarya</taxon>
        <taxon>Ascomycota</taxon>
        <taxon>Pezizomycotina</taxon>
        <taxon>Sordariomycetes</taxon>
        <taxon>Hypocreomycetidae</taxon>
        <taxon>Hypocreales</taxon>
        <taxon>Cordycipitaceae</taxon>
        <taxon>Cordyceps</taxon>
    </lineage>
</organism>
<dbReference type="GO" id="GO:0043418">
    <property type="term" value="P:homocysteine catabolic process"/>
    <property type="evidence" value="ECO:0007669"/>
    <property type="project" value="TreeGrafter"/>
</dbReference>
<evidence type="ECO:0000313" key="4">
    <source>
        <dbReference type="EMBL" id="OAA72137.1"/>
    </source>
</evidence>